<proteinExistence type="predicted"/>
<accession>A0AAV4SJM4</accession>
<sequence>MICLLQKEKHYLPGKIRFPKSHRICVRGACSFQIPRWASLSDPYPPSYPLRSASFPGMCSSTFLLFISRNDFENSAPRAREILSEWPPETPISRFNLTKDS</sequence>
<organism evidence="1 2">
    <name type="scientific">Caerostris darwini</name>
    <dbReference type="NCBI Taxonomy" id="1538125"/>
    <lineage>
        <taxon>Eukaryota</taxon>
        <taxon>Metazoa</taxon>
        <taxon>Ecdysozoa</taxon>
        <taxon>Arthropoda</taxon>
        <taxon>Chelicerata</taxon>
        <taxon>Arachnida</taxon>
        <taxon>Araneae</taxon>
        <taxon>Araneomorphae</taxon>
        <taxon>Entelegynae</taxon>
        <taxon>Araneoidea</taxon>
        <taxon>Araneidae</taxon>
        <taxon>Caerostris</taxon>
    </lineage>
</organism>
<evidence type="ECO:0008006" key="3">
    <source>
        <dbReference type="Google" id="ProtNLM"/>
    </source>
</evidence>
<protein>
    <recommendedName>
        <fullName evidence="3">Ycf15</fullName>
    </recommendedName>
</protein>
<dbReference type="EMBL" id="BPLQ01007949">
    <property type="protein sequence ID" value="GIY33524.1"/>
    <property type="molecule type" value="Genomic_DNA"/>
</dbReference>
<evidence type="ECO:0000313" key="1">
    <source>
        <dbReference type="EMBL" id="GIY33524.1"/>
    </source>
</evidence>
<dbReference type="AlphaFoldDB" id="A0AAV4SJM4"/>
<keyword evidence="2" id="KW-1185">Reference proteome</keyword>
<name>A0AAV4SJM4_9ARAC</name>
<reference evidence="1 2" key="1">
    <citation type="submission" date="2021-06" db="EMBL/GenBank/DDBJ databases">
        <title>Caerostris darwini draft genome.</title>
        <authorList>
            <person name="Kono N."/>
            <person name="Arakawa K."/>
        </authorList>
    </citation>
    <scope>NUCLEOTIDE SEQUENCE [LARGE SCALE GENOMIC DNA]</scope>
</reference>
<gene>
    <name evidence="1" type="ORF">CDAR_269641</name>
</gene>
<comment type="caution">
    <text evidence="1">The sequence shown here is derived from an EMBL/GenBank/DDBJ whole genome shotgun (WGS) entry which is preliminary data.</text>
</comment>
<dbReference type="Proteomes" id="UP001054837">
    <property type="component" value="Unassembled WGS sequence"/>
</dbReference>
<evidence type="ECO:0000313" key="2">
    <source>
        <dbReference type="Proteomes" id="UP001054837"/>
    </source>
</evidence>